<name>A0A7S2GVD0_9STRA</name>
<keyword evidence="3" id="KW-0808">Transferase</keyword>
<evidence type="ECO:0000256" key="1">
    <source>
        <dbReference type="ARBA" id="ARBA00001933"/>
    </source>
</evidence>
<comment type="cofactor">
    <cofactor evidence="1 6">
        <name>pyridoxal 5'-phosphate</name>
        <dbReference type="ChEBI" id="CHEBI:597326"/>
    </cofactor>
</comment>
<evidence type="ECO:0000256" key="4">
    <source>
        <dbReference type="ARBA" id="ARBA00022898"/>
    </source>
</evidence>
<dbReference type="InterPro" id="IPR015421">
    <property type="entry name" value="PyrdxlP-dep_Trfase_major"/>
</dbReference>
<dbReference type="SUPFAM" id="SSF53383">
    <property type="entry name" value="PLP-dependent transferases"/>
    <property type="match status" value="1"/>
</dbReference>
<dbReference type="PROSITE" id="PS00868">
    <property type="entry name" value="CYS_MET_METAB_PP"/>
    <property type="match status" value="1"/>
</dbReference>
<evidence type="ECO:0000256" key="3">
    <source>
        <dbReference type="ARBA" id="ARBA00022679"/>
    </source>
</evidence>
<dbReference type="PANTHER" id="PTHR43797:SF2">
    <property type="entry name" value="HOMOCYSTEINE_CYSTEINE SYNTHASE"/>
    <property type="match status" value="1"/>
</dbReference>
<dbReference type="InterPro" id="IPR015422">
    <property type="entry name" value="PyrdxlP-dep_Trfase_small"/>
</dbReference>
<dbReference type="GO" id="GO:0019346">
    <property type="term" value="P:transsulfuration"/>
    <property type="evidence" value="ECO:0007669"/>
    <property type="project" value="InterPro"/>
</dbReference>
<dbReference type="GO" id="GO:0004124">
    <property type="term" value="F:cysteine synthase activity"/>
    <property type="evidence" value="ECO:0007669"/>
    <property type="project" value="TreeGrafter"/>
</dbReference>
<organism evidence="7">
    <name type="scientific">Helicotheca tamesis</name>
    <dbReference type="NCBI Taxonomy" id="374047"/>
    <lineage>
        <taxon>Eukaryota</taxon>
        <taxon>Sar</taxon>
        <taxon>Stramenopiles</taxon>
        <taxon>Ochrophyta</taxon>
        <taxon>Bacillariophyta</taxon>
        <taxon>Mediophyceae</taxon>
        <taxon>Lithodesmiophycidae</taxon>
        <taxon>Lithodesmiales</taxon>
        <taxon>Lithodesmiaceae</taxon>
        <taxon>Helicotheca</taxon>
    </lineage>
</organism>
<feature type="modified residue" description="N6-(pyridoxal phosphate)lysine" evidence="5">
    <location>
        <position position="224"/>
    </location>
</feature>
<accession>A0A7S2GVD0</accession>
<dbReference type="GO" id="GO:0071269">
    <property type="term" value="P:L-homocysteine biosynthetic process"/>
    <property type="evidence" value="ECO:0007669"/>
    <property type="project" value="TreeGrafter"/>
</dbReference>
<dbReference type="GO" id="GO:0030170">
    <property type="term" value="F:pyridoxal phosphate binding"/>
    <property type="evidence" value="ECO:0007669"/>
    <property type="project" value="InterPro"/>
</dbReference>
<dbReference type="Gene3D" id="3.40.640.10">
    <property type="entry name" value="Type I PLP-dependent aspartate aminotransferase-like (Major domain)"/>
    <property type="match status" value="1"/>
</dbReference>
<proteinExistence type="inferred from homology"/>
<dbReference type="Pfam" id="PF01053">
    <property type="entry name" value="Cys_Met_Meta_PP"/>
    <property type="match status" value="1"/>
</dbReference>
<dbReference type="NCBIfam" id="TIGR01326">
    <property type="entry name" value="OAH_OAS_sulfhy"/>
    <property type="match status" value="1"/>
</dbReference>
<keyword evidence="4 5" id="KW-0663">Pyridoxal phosphate</keyword>
<dbReference type="InterPro" id="IPR054542">
    <property type="entry name" value="Cys_met_metab_PP"/>
</dbReference>
<dbReference type="AlphaFoldDB" id="A0A7S2GVD0"/>
<dbReference type="PANTHER" id="PTHR43797">
    <property type="entry name" value="HOMOCYSTEINE/CYSTEINE SYNTHASE"/>
    <property type="match status" value="1"/>
</dbReference>
<evidence type="ECO:0000256" key="2">
    <source>
        <dbReference type="ARBA" id="ARBA00009077"/>
    </source>
</evidence>
<dbReference type="CDD" id="cd00614">
    <property type="entry name" value="CGS_like"/>
    <property type="match status" value="1"/>
</dbReference>
<dbReference type="Gene3D" id="3.90.1150.10">
    <property type="entry name" value="Aspartate Aminotransferase, domain 1"/>
    <property type="match status" value="1"/>
</dbReference>
<evidence type="ECO:0000256" key="5">
    <source>
        <dbReference type="PIRSR" id="PIRSR001434-2"/>
    </source>
</evidence>
<protein>
    <recommendedName>
        <fullName evidence="8">O-acetylhomoserine aminocarboxypropyltransferase</fullName>
    </recommendedName>
</protein>
<dbReference type="GO" id="GO:0005737">
    <property type="term" value="C:cytoplasm"/>
    <property type="evidence" value="ECO:0007669"/>
    <property type="project" value="TreeGrafter"/>
</dbReference>
<dbReference type="GO" id="GO:0003961">
    <property type="term" value="F:O-acetylhomoserine aminocarboxypropyltransferase activity"/>
    <property type="evidence" value="ECO:0007669"/>
    <property type="project" value="TreeGrafter"/>
</dbReference>
<evidence type="ECO:0008006" key="8">
    <source>
        <dbReference type="Google" id="ProtNLM"/>
    </source>
</evidence>
<evidence type="ECO:0000313" key="7">
    <source>
        <dbReference type="EMBL" id="CAD9472680.1"/>
    </source>
</evidence>
<sequence>MCDKKEKEQTMNGFDTIALHGGYSPDPSVPLGLGGGAPRGVPVYRTAPFLFKDSEHASNLFALKELGNIYTRLMNPTNHVLESRYAQLEGAHELAGLAVASGTNAIFYAISTLAQKGDNIVASRQLYGGTYTMFDTLLPKFGIEVRFVDGKDPTNFTSVSDEKTRAFFTESVSNPSLDIFDIEAIANEAHSIGLPLIVDSTFSTPYLCQPLKYGADIITNSCTKWIGGHGAGIGGVIVDAGKFNWGAGKHPIFDEADVSYNGLRWGHDLPEPLAPLAFKLRCMTCVLRNLGGCMAPDNAWMFIQGIETLSLRMERHCENSLKVAEYLSEHDKVAWVRYPGLPDDPQFDLNKTYLKGKGGSVVVFGIKSDSPQEAGKRFIENVKLFSHVANVGDCKSLCIHPASTTHSQLSEDQQMNAGVKPELIRLSIGIESIEDIIADLEQALA</sequence>
<dbReference type="EMBL" id="HBGV01002744">
    <property type="protein sequence ID" value="CAD9472680.1"/>
    <property type="molecule type" value="Transcribed_RNA"/>
</dbReference>
<dbReference type="GO" id="GO:0006535">
    <property type="term" value="P:cysteine biosynthetic process from serine"/>
    <property type="evidence" value="ECO:0007669"/>
    <property type="project" value="TreeGrafter"/>
</dbReference>
<comment type="similarity">
    <text evidence="2 6">Belongs to the trans-sulfuration enzymes family.</text>
</comment>
<dbReference type="InterPro" id="IPR006235">
    <property type="entry name" value="OAc-hSer/O-AcSer_sulfhydrylase"/>
</dbReference>
<gene>
    <name evidence="7" type="ORF">HTAM1171_LOCUS1681</name>
</gene>
<dbReference type="InterPro" id="IPR015424">
    <property type="entry name" value="PyrdxlP-dep_Trfase"/>
</dbReference>
<evidence type="ECO:0000256" key="6">
    <source>
        <dbReference type="RuleBase" id="RU362118"/>
    </source>
</evidence>
<dbReference type="PIRSF" id="PIRSF001434">
    <property type="entry name" value="CGS"/>
    <property type="match status" value="1"/>
</dbReference>
<reference evidence="7" key="1">
    <citation type="submission" date="2021-01" db="EMBL/GenBank/DDBJ databases">
        <authorList>
            <person name="Corre E."/>
            <person name="Pelletier E."/>
            <person name="Niang G."/>
            <person name="Scheremetjew M."/>
            <person name="Finn R."/>
            <person name="Kale V."/>
            <person name="Holt S."/>
            <person name="Cochrane G."/>
            <person name="Meng A."/>
            <person name="Brown T."/>
            <person name="Cohen L."/>
        </authorList>
    </citation>
    <scope>NUCLEOTIDE SEQUENCE</scope>
    <source>
        <strain evidence="7">CCMP826</strain>
    </source>
</reference>
<dbReference type="InterPro" id="IPR000277">
    <property type="entry name" value="Cys/Met-Metab_PyrdxlP-dep_enz"/>
</dbReference>
<dbReference type="FunFam" id="3.40.640.10:FF:000035">
    <property type="entry name" value="O-succinylhomoserine sulfhydrylase"/>
    <property type="match status" value="1"/>
</dbReference>